<dbReference type="Proteomes" id="UP000070383">
    <property type="component" value="Unassembled WGS sequence"/>
</dbReference>
<dbReference type="RefSeq" id="WP_060929786.1">
    <property type="nucleotide sequence ID" value="NZ_KQ955289.1"/>
</dbReference>
<keyword evidence="3" id="KW-1185">Reference proteome</keyword>
<name>A0A133KAT4_9FIRM</name>
<comment type="caution">
    <text evidence="2">The sequence shown here is derived from an EMBL/GenBank/DDBJ whole genome shotgun (WGS) entry which is preliminary data.</text>
</comment>
<dbReference type="OrthoDB" id="9781189at2"/>
<dbReference type="PANTHER" id="PTHR47619:SF1">
    <property type="entry name" value="EXODEOXYRIBONUCLEASE WALJ"/>
    <property type="match status" value="1"/>
</dbReference>
<accession>A0A133KAT4</accession>
<reference evidence="3" key="1">
    <citation type="submission" date="2016-01" db="EMBL/GenBank/DDBJ databases">
        <authorList>
            <person name="Mitreva M."/>
            <person name="Pepin K.H."/>
            <person name="Mihindukulasuriya K.A."/>
            <person name="Fulton R."/>
            <person name="Fronick C."/>
            <person name="O'Laughlin M."/>
            <person name="Miner T."/>
            <person name="Herter B."/>
            <person name="Rosa B.A."/>
            <person name="Cordes M."/>
            <person name="Tomlinson C."/>
            <person name="Wollam A."/>
            <person name="Palsikar V.B."/>
            <person name="Mardis E.R."/>
            <person name="Wilson R.K."/>
        </authorList>
    </citation>
    <scope>NUCLEOTIDE SEQUENCE [LARGE SCALE GENOMIC DNA]</scope>
    <source>
        <strain evidence="3">MJR8151</strain>
    </source>
</reference>
<gene>
    <name evidence="2" type="ORF">HMPREF3200_01631</name>
</gene>
<dbReference type="InterPro" id="IPR052533">
    <property type="entry name" value="WalJ/YycJ-like"/>
</dbReference>
<dbReference type="Pfam" id="PF00753">
    <property type="entry name" value="Lactamase_B"/>
    <property type="match status" value="1"/>
</dbReference>
<evidence type="ECO:0000259" key="1">
    <source>
        <dbReference type="SMART" id="SM00849"/>
    </source>
</evidence>
<protein>
    <submittedName>
        <fullName evidence="2">Metallo-beta-lactamase domain protein</fullName>
    </submittedName>
</protein>
<dbReference type="Gene3D" id="3.60.15.10">
    <property type="entry name" value="Ribonuclease Z/Hydroxyacylglutathione hydrolase-like"/>
    <property type="match status" value="1"/>
</dbReference>
<dbReference type="PATRIC" id="fig|33036.3.peg.1614"/>
<dbReference type="STRING" id="33036.HMPREF3200_01631"/>
<evidence type="ECO:0000313" key="3">
    <source>
        <dbReference type="Proteomes" id="UP000070383"/>
    </source>
</evidence>
<dbReference type="InterPro" id="IPR036866">
    <property type="entry name" value="RibonucZ/Hydroxyglut_hydro"/>
</dbReference>
<proteinExistence type="predicted"/>
<dbReference type="EMBL" id="LRPM01000071">
    <property type="protein sequence ID" value="KWZ76678.1"/>
    <property type="molecule type" value="Genomic_DNA"/>
</dbReference>
<sequence length="263" mass="29540">MSRFVTLSSGSSGNVSFLEYKGCRILIDAGFSGKKIENLLGQIGENPKDLDGIFITHEHNDHIQGAGVLSRRFDIPIYANQGTWKGLMQKTKKLKEENIKVFKTNEFINFKSMDILPIAIHHDAMEPVAYVIYIGNKKLTILSDTGIVDEKIAYEIKGSDIYYMEANHDLQALKMGPYPHNLKLRVMGNMGHLSNDQAAEALADALVGKNETVFLSHLSETNNTPELSRLTVDNYLRSLGYDTKKDIDLEVCNRYEPSKIVEL</sequence>
<dbReference type="PANTHER" id="PTHR47619">
    <property type="entry name" value="METALLO-HYDROLASE YYCJ-RELATED"/>
    <property type="match status" value="1"/>
</dbReference>
<evidence type="ECO:0000313" key="2">
    <source>
        <dbReference type="EMBL" id="KWZ76678.1"/>
    </source>
</evidence>
<dbReference type="InterPro" id="IPR001279">
    <property type="entry name" value="Metallo-B-lactamas"/>
</dbReference>
<dbReference type="AlphaFoldDB" id="A0A133KAT4"/>
<dbReference type="SMART" id="SM00849">
    <property type="entry name" value="Lactamase_B"/>
    <property type="match status" value="1"/>
</dbReference>
<dbReference type="SUPFAM" id="SSF56281">
    <property type="entry name" value="Metallo-hydrolase/oxidoreductase"/>
    <property type="match status" value="1"/>
</dbReference>
<organism evidence="2 3">
    <name type="scientific">Anaerococcus tetradius</name>
    <dbReference type="NCBI Taxonomy" id="33036"/>
    <lineage>
        <taxon>Bacteria</taxon>
        <taxon>Bacillati</taxon>
        <taxon>Bacillota</taxon>
        <taxon>Tissierellia</taxon>
        <taxon>Tissierellales</taxon>
        <taxon>Peptoniphilaceae</taxon>
        <taxon>Anaerococcus</taxon>
    </lineage>
</organism>
<feature type="domain" description="Metallo-beta-lactamase" evidence="1">
    <location>
        <begin position="12"/>
        <end position="190"/>
    </location>
</feature>